<feature type="non-terminal residue" evidence="1">
    <location>
        <position position="1"/>
    </location>
</feature>
<accession>A0ABY7F1Q4</accession>
<keyword evidence="2" id="KW-1185">Reference proteome</keyword>
<evidence type="ECO:0000313" key="2">
    <source>
        <dbReference type="Proteomes" id="UP001164746"/>
    </source>
</evidence>
<protein>
    <submittedName>
        <fullName evidence="1">Uncharacterized protein</fullName>
    </submittedName>
</protein>
<dbReference type="Proteomes" id="UP001164746">
    <property type="component" value="Chromosome 10"/>
</dbReference>
<gene>
    <name evidence="1" type="ORF">MAR_030704</name>
</gene>
<name>A0ABY7F1Q4_MYAAR</name>
<proteinExistence type="predicted"/>
<evidence type="ECO:0000313" key="1">
    <source>
        <dbReference type="EMBL" id="WAR16110.1"/>
    </source>
</evidence>
<sequence>MQVFGIILCSSCLVKGGFYADKVRDLFERHFTNKDNECWETTGADKTTDDKGMAKALVNVYTQDCLVYNHQPKDKLNEKLRDHTKEQIWLDTEQLLNEGLDILGLKTWDLLYRA</sequence>
<reference evidence="1" key="1">
    <citation type="submission" date="2022-11" db="EMBL/GenBank/DDBJ databases">
        <title>Centuries of genome instability and evolution in soft-shell clam transmissible cancer (bioRxiv).</title>
        <authorList>
            <person name="Hart S.F.M."/>
            <person name="Yonemitsu M.A."/>
            <person name="Giersch R.M."/>
            <person name="Beal B.F."/>
            <person name="Arriagada G."/>
            <person name="Davis B.W."/>
            <person name="Ostrander E.A."/>
            <person name="Goff S.P."/>
            <person name="Metzger M.J."/>
        </authorList>
    </citation>
    <scope>NUCLEOTIDE SEQUENCE</scope>
    <source>
        <strain evidence="1">MELC-2E11</strain>
        <tissue evidence="1">Siphon/mantle</tissue>
    </source>
</reference>
<organism evidence="1 2">
    <name type="scientific">Mya arenaria</name>
    <name type="common">Soft-shell clam</name>
    <dbReference type="NCBI Taxonomy" id="6604"/>
    <lineage>
        <taxon>Eukaryota</taxon>
        <taxon>Metazoa</taxon>
        <taxon>Spiralia</taxon>
        <taxon>Lophotrochozoa</taxon>
        <taxon>Mollusca</taxon>
        <taxon>Bivalvia</taxon>
        <taxon>Autobranchia</taxon>
        <taxon>Heteroconchia</taxon>
        <taxon>Euheterodonta</taxon>
        <taxon>Imparidentia</taxon>
        <taxon>Neoheterodontei</taxon>
        <taxon>Myida</taxon>
        <taxon>Myoidea</taxon>
        <taxon>Myidae</taxon>
        <taxon>Mya</taxon>
    </lineage>
</organism>
<dbReference type="EMBL" id="CP111021">
    <property type="protein sequence ID" value="WAR16110.1"/>
    <property type="molecule type" value="Genomic_DNA"/>
</dbReference>